<evidence type="ECO:0000313" key="3">
    <source>
        <dbReference type="Proteomes" id="UP000199574"/>
    </source>
</evidence>
<keyword evidence="1" id="KW-0812">Transmembrane</keyword>
<keyword evidence="1" id="KW-0472">Membrane</keyword>
<dbReference type="Proteomes" id="UP000199574">
    <property type="component" value="Chromosome I"/>
</dbReference>
<evidence type="ECO:0000256" key="1">
    <source>
        <dbReference type="SAM" id="Phobius"/>
    </source>
</evidence>
<feature type="transmembrane region" description="Helical" evidence="1">
    <location>
        <begin position="16"/>
        <end position="41"/>
    </location>
</feature>
<keyword evidence="3" id="KW-1185">Reference proteome</keyword>
<organism evidence="2 3">
    <name type="scientific">Maribacter dokdonensis</name>
    <dbReference type="NCBI Taxonomy" id="320912"/>
    <lineage>
        <taxon>Bacteria</taxon>
        <taxon>Pseudomonadati</taxon>
        <taxon>Bacteroidota</taxon>
        <taxon>Flavobacteriia</taxon>
        <taxon>Flavobacteriales</taxon>
        <taxon>Flavobacteriaceae</taxon>
        <taxon>Maribacter</taxon>
    </lineage>
</organism>
<keyword evidence="1" id="KW-1133">Transmembrane helix</keyword>
<dbReference type="EMBL" id="LT629754">
    <property type="protein sequence ID" value="SDT46756.1"/>
    <property type="molecule type" value="Genomic_DNA"/>
</dbReference>
<reference evidence="2 3" key="1">
    <citation type="submission" date="2016-10" db="EMBL/GenBank/DDBJ databases">
        <authorList>
            <person name="Varghese N."/>
            <person name="Submissions S."/>
        </authorList>
    </citation>
    <scope>NUCLEOTIDE SEQUENCE [LARGE SCALE GENOMIC DNA]</scope>
    <source>
        <strain evidence="2 3">MAR_2009_60</strain>
    </source>
</reference>
<accession>A0ABY0V0H5</accession>
<dbReference type="PROSITE" id="PS51257">
    <property type="entry name" value="PROKAR_LIPOPROTEIN"/>
    <property type="match status" value="1"/>
</dbReference>
<evidence type="ECO:0000313" key="2">
    <source>
        <dbReference type="EMBL" id="SDT46756.1"/>
    </source>
</evidence>
<proteinExistence type="predicted"/>
<protein>
    <submittedName>
        <fullName evidence="2">Uncharacterized protein</fullName>
    </submittedName>
</protein>
<gene>
    <name evidence="2" type="ORF">SAMN05192545_3907</name>
</gene>
<sequence length="66" mass="7813">MIRVLTNILYNSIVELAILACVLLWLAGACTVFLPVIYYNIEGKSYFNIKDFIKRTREYKLKRIFH</sequence>
<name>A0ABY0V0H5_9FLAO</name>